<dbReference type="EMBL" id="JAYMGO010000025">
    <property type="protein sequence ID" value="KAL1247074.1"/>
    <property type="molecule type" value="Genomic_DNA"/>
</dbReference>
<evidence type="ECO:0000313" key="3">
    <source>
        <dbReference type="Proteomes" id="UP001558613"/>
    </source>
</evidence>
<evidence type="ECO:0000313" key="2">
    <source>
        <dbReference type="EMBL" id="KAL1247074.1"/>
    </source>
</evidence>
<organism evidence="2 3">
    <name type="scientific">Cirrhinus molitorella</name>
    <name type="common">mud carp</name>
    <dbReference type="NCBI Taxonomy" id="172907"/>
    <lineage>
        <taxon>Eukaryota</taxon>
        <taxon>Metazoa</taxon>
        <taxon>Chordata</taxon>
        <taxon>Craniata</taxon>
        <taxon>Vertebrata</taxon>
        <taxon>Euteleostomi</taxon>
        <taxon>Actinopterygii</taxon>
        <taxon>Neopterygii</taxon>
        <taxon>Teleostei</taxon>
        <taxon>Ostariophysi</taxon>
        <taxon>Cypriniformes</taxon>
        <taxon>Cyprinidae</taxon>
        <taxon>Labeoninae</taxon>
        <taxon>Labeonini</taxon>
        <taxon>Cirrhinus</taxon>
    </lineage>
</organism>
<protein>
    <submittedName>
        <fullName evidence="2">Uncharacterized protein</fullName>
    </submittedName>
</protein>
<proteinExistence type="predicted"/>
<comment type="caution">
    <text evidence="2">The sequence shown here is derived from an EMBL/GenBank/DDBJ whole genome shotgun (WGS) entry which is preliminary data.</text>
</comment>
<feature type="compositionally biased region" description="Basic and acidic residues" evidence="1">
    <location>
        <begin position="40"/>
        <end position="60"/>
    </location>
</feature>
<reference evidence="2 3" key="1">
    <citation type="submission" date="2023-09" db="EMBL/GenBank/DDBJ databases">
        <authorList>
            <person name="Wang M."/>
        </authorList>
    </citation>
    <scope>NUCLEOTIDE SEQUENCE [LARGE SCALE GENOMIC DNA]</scope>
    <source>
        <strain evidence="2">GT-2023</strain>
        <tissue evidence="2">Liver</tissue>
    </source>
</reference>
<accession>A0ABR3L5P4</accession>
<evidence type="ECO:0000256" key="1">
    <source>
        <dbReference type="SAM" id="MobiDB-lite"/>
    </source>
</evidence>
<dbReference type="Proteomes" id="UP001558613">
    <property type="component" value="Unassembled WGS sequence"/>
</dbReference>
<name>A0ABR3L5P4_9TELE</name>
<feature type="region of interest" description="Disordered" evidence="1">
    <location>
        <begin position="40"/>
        <end position="71"/>
    </location>
</feature>
<gene>
    <name evidence="2" type="ORF">QQF64_022450</name>
</gene>
<sequence>MRGRPQLLKYFYKYSIPALQEYAKDMRQNFDVQLVGEPCTSRERTEEERPQPCTSRERTIHSQSQGGGVSGSLRIYQKRLKPWWLLLSSREEQNR</sequence>
<keyword evidence="3" id="KW-1185">Reference proteome</keyword>